<keyword evidence="4" id="KW-1185">Reference proteome</keyword>
<dbReference type="Gene3D" id="3.40.50.300">
    <property type="entry name" value="P-loop containing nucleotide triphosphate hydrolases"/>
    <property type="match status" value="1"/>
</dbReference>
<dbReference type="SMART" id="SM00174">
    <property type="entry name" value="RHO"/>
    <property type="match status" value="1"/>
</dbReference>
<dbReference type="PROSITE" id="PS51421">
    <property type="entry name" value="RAS"/>
    <property type="match status" value="1"/>
</dbReference>
<dbReference type="NCBIfam" id="TIGR00231">
    <property type="entry name" value="small_GTP"/>
    <property type="match status" value="1"/>
</dbReference>
<dbReference type="AlphaFoldDB" id="A0AAU9KB45"/>
<dbReference type="SMART" id="SM00176">
    <property type="entry name" value="RAN"/>
    <property type="match status" value="1"/>
</dbReference>
<keyword evidence="1" id="KW-0547">Nucleotide-binding</keyword>
<dbReference type="SMART" id="SM00173">
    <property type="entry name" value="RAS"/>
    <property type="match status" value="1"/>
</dbReference>
<dbReference type="GO" id="GO:0005525">
    <property type="term" value="F:GTP binding"/>
    <property type="evidence" value="ECO:0007669"/>
    <property type="project" value="UniProtKB-KW"/>
</dbReference>
<dbReference type="Proteomes" id="UP001162131">
    <property type="component" value="Unassembled WGS sequence"/>
</dbReference>
<proteinExistence type="predicted"/>
<comment type="caution">
    <text evidence="3">The sequence shown here is derived from an EMBL/GenBank/DDBJ whole genome shotgun (WGS) entry which is preliminary data.</text>
</comment>
<evidence type="ECO:0000256" key="2">
    <source>
        <dbReference type="ARBA" id="ARBA00023134"/>
    </source>
</evidence>
<reference evidence="3" key="1">
    <citation type="submission" date="2021-09" db="EMBL/GenBank/DDBJ databases">
        <authorList>
            <consortium name="AG Swart"/>
            <person name="Singh M."/>
            <person name="Singh A."/>
            <person name="Seah K."/>
            <person name="Emmerich C."/>
        </authorList>
    </citation>
    <scope>NUCLEOTIDE SEQUENCE</scope>
    <source>
        <strain evidence="3">ATCC30299</strain>
    </source>
</reference>
<gene>
    <name evidence="3" type="ORF">BSTOLATCC_MIC66143</name>
</gene>
<keyword evidence="2" id="KW-0342">GTP-binding</keyword>
<protein>
    <submittedName>
        <fullName evidence="3">Uncharacterized protein</fullName>
    </submittedName>
</protein>
<dbReference type="InterPro" id="IPR001806">
    <property type="entry name" value="Small_GTPase"/>
</dbReference>
<dbReference type="SUPFAM" id="SSF52540">
    <property type="entry name" value="P-loop containing nucleoside triphosphate hydrolases"/>
    <property type="match status" value="1"/>
</dbReference>
<dbReference type="GO" id="GO:0003924">
    <property type="term" value="F:GTPase activity"/>
    <property type="evidence" value="ECO:0007669"/>
    <property type="project" value="InterPro"/>
</dbReference>
<organism evidence="3 4">
    <name type="scientific">Blepharisma stoltei</name>
    <dbReference type="NCBI Taxonomy" id="1481888"/>
    <lineage>
        <taxon>Eukaryota</taxon>
        <taxon>Sar</taxon>
        <taxon>Alveolata</taxon>
        <taxon>Ciliophora</taxon>
        <taxon>Postciliodesmatophora</taxon>
        <taxon>Heterotrichea</taxon>
        <taxon>Heterotrichida</taxon>
        <taxon>Blepharismidae</taxon>
        <taxon>Blepharisma</taxon>
    </lineage>
</organism>
<accession>A0AAU9KB45</accession>
<dbReference type="Pfam" id="PF00071">
    <property type="entry name" value="Ras"/>
    <property type="match status" value="1"/>
</dbReference>
<evidence type="ECO:0000256" key="1">
    <source>
        <dbReference type="ARBA" id="ARBA00022741"/>
    </source>
</evidence>
<sequence>MLTTLHFTSHEDFAGANNSEKKPELDHKIVFLGNAKTGKTSIISRFLHNTFSEEYAFTIGAAYTKKEYLYLNHVIRLSMWDTAGEERYMSLIPMYLPNSDEVVIVFDVTNRKSFEDIENWISFVNSAIRDPMIFVVGNKIEEDRVINFDEAHQKCSELGCFYFEVSAKFNVHVQELFLVMAKKTKTSIKSGKFGKRDDAINQM</sequence>
<name>A0AAU9KB45_9CILI</name>
<evidence type="ECO:0000313" key="3">
    <source>
        <dbReference type="EMBL" id="CAG9336263.1"/>
    </source>
</evidence>
<dbReference type="PRINTS" id="PR00449">
    <property type="entry name" value="RASTRNSFRMNG"/>
</dbReference>
<dbReference type="PROSITE" id="PS51420">
    <property type="entry name" value="RHO"/>
    <property type="match status" value="1"/>
</dbReference>
<dbReference type="PROSITE" id="PS51419">
    <property type="entry name" value="RAB"/>
    <property type="match status" value="1"/>
</dbReference>
<evidence type="ECO:0000313" key="4">
    <source>
        <dbReference type="Proteomes" id="UP001162131"/>
    </source>
</evidence>
<dbReference type="EMBL" id="CAJZBQ010000064">
    <property type="protein sequence ID" value="CAG9336263.1"/>
    <property type="molecule type" value="Genomic_DNA"/>
</dbReference>
<dbReference type="InterPro" id="IPR005225">
    <property type="entry name" value="Small_GTP-bd"/>
</dbReference>
<dbReference type="FunFam" id="3.40.50.300:FF:000808">
    <property type="entry name" value="Small GTP-binding protein, putative"/>
    <property type="match status" value="1"/>
</dbReference>
<dbReference type="CDD" id="cd00154">
    <property type="entry name" value="Rab"/>
    <property type="match status" value="1"/>
</dbReference>
<dbReference type="PANTHER" id="PTHR47977">
    <property type="entry name" value="RAS-RELATED PROTEIN RAB"/>
    <property type="match status" value="1"/>
</dbReference>
<dbReference type="SMART" id="SM00175">
    <property type="entry name" value="RAB"/>
    <property type="match status" value="1"/>
</dbReference>
<dbReference type="InterPro" id="IPR050227">
    <property type="entry name" value="Rab"/>
</dbReference>
<dbReference type="InterPro" id="IPR027417">
    <property type="entry name" value="P-loop_NTPase"/>
</dbReference>